<dbReference type="InterPro" id="IPR011044">
    <property type="entry name" value="Quino_amine_DH_bsu"/>
</dbReference>
<dbReference type="SMART" id="SM00320">
    <property type="entry name" value="WD40"/>
    <property type="match status" value="6"/>
</dbReference>
<dbReference type="PANTHER" id="PTHR10039">
    <property type="entry name" value="AMELOGENIN"/>
    <property type="match status" value="1"/>
</dbReference>
<accession>A0AAV9W8B6</accession>
<protein>
    <recommendedName>
        <fullName evidence="3">Nephrocystin 3-like N-terminal domain-containing protein</fullName>
    </recommendedName>
</protein>
<evidence type="ECO:0000313" key="4">
    <source>
        <dbReference type="EMBL" id="KAK6503823.1"/>
    </source>
</evidence>
<dbReference type="InterPro" id="IPR027417">
    <property type="entry name" value="P-loop_NTPase"/>
</dbReference>
<keyword evidence="1" id="KW-0677">Repeat</keyword>
<dbReference type="Proteomes" id="UP001370758">
    <property type="component" value="Unassembled WGS sequence"/>
</dbReference>
<dbReference type="EMBL" id="JAVHJL010000005">
    <property type="protein sequence ID" value="KAK6503823.1"/>
    <property type="molecule type" value="Genomic_DNA"/>
</dbReference>
<proteinExistence type="predicted"/>
<dbReference type="Pfam" id="PF00400">
    <property type="entry name" value="WD40"/>
    <property type="match status" value="1"/>
</dbReference>
<dbReference type="Pfam" id="PF24883">
    <property type="entry name" value="NPHP3_N"/>
    <property type="match status" value="1"/>
</dbReference>
<organism evidence="4 5">
    <name type="scientific">Arthrobotrys musiformis</name>
    <dbReference type="NCBI Taxonomy" id="47236"/>
    <lineage>
        <taxon>Eukaryota</taxon>
        <taxon>Fungi</taxon>
        <taxon>Dikarya</taxon>
        <taxon>Ascomycota</taxon>
        <taxon>Pezizomycotina</taxon>
        <taxon>Orbiliomycetes</taxon>
        <taxon>Orbiliales</taxon>
        <taxon>Orbiliaceae</taxon>
        <taxon>Arthrobotrys</taxon>
    </lineage>
</organism>
<reference evidence="4 5" key="1">
    <citation type="submission" date="2023-08" db="EMBL/GenBank/DDBJ databases">
        <authorList>
            <person name="Palmer J.M."/>
        </authorList>
    </citation>
    <scope>NUCLEOTIDE SEQUENCE [LARGE SCALE GENOMIC DNA]</scope>
    <source>
        <strain evidence="4 5">TWF481</strain>
    </source>
</reference>
<evidence type="ECO:0000259" key="3">
    <source>
        <dbReference type="Pfam" id="PF24883"/>
    </source>
</evidence>
<dbReference type="SUPFAM" id="SSF50969">
    <property type="entry name" value="YVTN repeat-like/Quinoprotein amine dehydrogenase"/>
    <property type="match status" value="1"/>
</dbReference>
<dbReference type="SUPFAM" id="SSF52540">
    <property type="entry name" value="P-loop containing nucleoside triphosphate hydrolases"/>
    <property type="match status" value="1"/>
</dbReference>
<evidence type="ECO:0000256" key="2">
    <source>
        <dbReference type="PROSITE-ProRule" id="PRU00221"/>
    </source>
</evidence>
<sequence length="1494" mass="167200">MEAVGAAASIIAIVELAGKLTKLLNGYISDVKHADSDQIALRDRILAIDKLVKEVDQLIAGPYKDKLESSVELKDTLLKSKNLLKELLEKLEPKGARGRFRKYTGRLKWPFEKTEIEKTIANLKRFEETIQSALNLDQLKVVLKIDHNVNKIAAAVARISGLPVCAAAVFGSYEDQHEPKCLPNTREQLLKDFHAWVATSQNDTKQIFWLSGAAGTGKSTISRTIATDLRAQGMLAASFFFKRGGGDRGNASKFVTTIAAGLCAHLPQLSPYVENAVNQNPEISTKEIKMQFDSLVLEPLSSISVTPSPRSTASVIVIDALDECDDENNVRFLVGLLGKLVGAGPMDIRIFITSRPETPIRAGFRGIDGTYKDLVLHDIEQSIIKEDITTFLKQSFQDIVNECEMGLPAGWPGDDTIRTIVDISSPLFIVASTICRLVKDSPFGPKLQLQKILEYQSKSHISKLGRTYLPVFEQLLAGKDLDKDEEKVLIEDTMDTLGVIFVPKSRLSMRDLSQLLGTEEGLIRHRLSAFHSVLYIPEDPAEGIRPYHLSFQEFLLDPKTRGHTSFYIDIENLHGRLTEWCLSVLDKTLTRNICNLEPDYQRPRGVYRDTVVEKYVSPATEYACRWWLEHIIMSGYPTRDRGNETTGDHGKIHRFLEKHLLHWLELLALVDVVFMERTLPEQVVKFYRIISARDSPVLSELLYEIFQFLIDNLPLIKAHPLQIYTASILNAPEKSQIRQLFSNNISWLSRIPKPDRDWGSVGSGLPRLHGDWFRDCLDLQCIDFSYVGRYLLCISSSGTLWVFEIENLDEPPERFEVGSGTFIFAALFRQGGTGRIFVGTDDGEIKIIDEGSKKVIQTLKGDGNSKCSEAALNRTLRNSAISLEIPASSPQDSLIFASASNLKHSIKIWSIDIDDDSDSAFPPPKMIREIAAPSSLFTLISFSTYDDCTYLLAASPDVLFRIWDIETGDLVTVVQRDSGPAAALCPGLCCHENQITAMAGGRVVDEHDFRITKVTEAIAIGDRIELWDWNWDWDFEAGRAGVYLAKKAIDLRTTAGIKVLGLGRRLLTSLEKHGEIISAMADGVVSVWDVDGLFLKAAYPRKDSQPIKSATACGNVVASLSSSGSLDVWDLEFSRLGTRSDPNVMTDLLGFSPNGQLIVVVRKDDGWKTSRCAQLWDAASLRSPKLLRAPSPIEYRCVVFSPDSESLACASEDGSITIWSTRSGDSTHTWNINDKLSHVHVQCLAFSPDGRTLAVFCALKRHNRFASLRLWNLTSTPLTSVLVSDDIRIGWPGGASLEFSRDGEYLVYANYDLNQSPLAYHIPSRTTNAVFGSIAWPEDCTMRRMFFTEKSQLSLWAMDTKADRCDHYNGYLFDVSTGNLVEANSFPLKVPRESCNLRIRNPQNKLISGKGIFDLEKVEIRSEVGFSDMGGAAHWWTWKGRPFLATRIDEQRCVAFYDNMFAWATESGDIRIIELDQATVDKFERWFYKKDDLT</sequence>
<evidence type="ECO:0000256" key="1">
    <source>
        <dbReference type="ARBA" id="ARBA00022737"/>
    </source>
</evidence>
<dbReference type="InterPro" id="IPR056884">
    <property type="entry name" value="NPHP3-like_N"/>
</dbReference>
<feature type="domain" description="Nephrocystin 3-like N-terminal" evidence="3">
    <location>
        <begin position="185"/>
        <end position="355"/>
    </location>
</feature>
<keyword evidence="2" id="KW-0853">WD repeat</keyword>
<evidence type="ECO:0000313" key="5">
    <source>
        <dbReference type="Proteomes" id="UP001370758"/>
    </source>
</evidence>
<feature type="repeat" description="WD" evidence="2">
    <location>
        <begin position="1198"/>
        <end position="1229"/>
    </location>
</feature>
<dbReference type="Gene3D" id="2.130.10.10">
    <property type="entry name" value="YVTN repeat-like/Quinoprotein amine dehydrogenase"/>
    <property type="match status" value="3"/>
</dbReference>
<dbReference type="InterPro" id="IPR015943">
    <property type="entry name" value="WD40/YVTN_repeat-like_dom_sf"/>
</dbReference>
<dbReference type="InterPro" id="IPR001680">
    <property type="entry name" value="WD40_rpt"/>
</dbReference>
<dbReference type="PROSITE" id="PS50082">
    <property type="entry name" value="WD_REPEATS_2"/>
    <property type="match status" value="1"/>
</dbReference>
<gene>
    <name evidence="4" type="ORF">TWF481_008829</name>
</gene>
<dbReference type="InterPro" id="IPR011047">
    <property type="entry name" value="Quinoprotein_ADH-like_sf"/>
</dbReference>
<keyword evidence="5" id="KW-1185">Reference proteome</keyword>
<comment type="caution">
    <text evidence="4">The sequence shown here is derived from an EMBL/GenBank/DDBJ whole genome shotgun (WGS) entry which is preliminary data.</text>
</comment>
<dbReference type="SUPFAM" id="SSF50998">
    <property type="entry name" value="Quinoprotein alcohol dehydrogenase-like"/>
    <property type="match status" value="1"/>
</dbReference>
<dbReference type="Gene3D" id="3.40.50.300">
    <property type="entry name" value="P-loop containing nucleotide triphosphate hydrolases"/>
    <property type="match status" value="1"/>
</dbReference>
<name>A0AAV9W8B6_9PEZI</name>
<dbReference type="PANTHER" id="PTHR10039:SF17">
    <property type="entry name" value="FUNGAL STAND N-TERMINAL GOODBYE DOMAIN-CONTAINING PROTEIN-RELATED"/>
    <property type="match status" value="1"/>
</dbReference>